<dbReference type="SMART" id="SM00466">
    <property type="entry name" value="SRA"/>
    <property type="match status" value="1"/>
</dbReference>
<dbReference type="EMBL" id="KN832985">
    <property type="protein sequence ID" value="KIM85290.1"/>
    <property type="molecule type" value="Genomic_DNA"/>
</dbReference>
<dbReference type="GO" id="GO:0044027">
    <property type="term" value="P:negative regulation of gene expression via chromosomal CpG island methylation"/>
    <property type="evidence" value="ECO:0007669"/>
    <property type="project" value="TreeGrafter"/>
</dbReference>
<dbReference type="AlphaFoldDB" id="A0A0C3FMH3"/>
<dbReference type="STRING" id="765440.A0A0C3FMH3"/>
<dbReference type="Gene3D" id="2.30.280.10">
    <property type="entry name" value="SRA-YDG"/>
    <property type="match status" value="1"/>
</dbReference>
<dbReference type="FunFam" id="2.30.280.10:FF:000005">
    <property type="entry name" value="E3 ubiquitin-protein ligase UHRF1"/>
    <property type="match status" value="1"/>
</dbReference>
<evidence type="ECO:0000256" key="1">
    <source>
        <dbReference type="ARBA" id="ARBA00023242"/>
    </source>
</evidence>
<organism evidence="5 6">
    <name type="scientific">Piloderma croceum (strain F 1598)</name>
    <dbReference type="NCBI Taxonomy" id="765440"/>
    <lineage>
        <taxon>Eukaryota</taxon>
        <taxon>Fungi</taxon>
        <taxon>Dikarya</taxon>
        <taxon>Basidiomycota</taxon>
        <taxon>Agaricomycotina</taxon>
        <taxon>Agaricomycetes</taxon>
        <taxon>Agaricomycetidae</taxon>
        <taxon>Atheliales</taxon>
        <taxon>Atheliaceae</taxon>
        <taxon>Piloderma</taxon>
    </lineage>
</organism>
<gene>
    <name evidence="5" type="ORF">PILCRDRAFT_817291</name>
</gene>
<feature type="region of interest" description="Disordered" evidence="3">
    <location>
        <begin position="296"/>
        <end position="355"/>
    </location>
</feature>
<dbReference type="HOGENOM" id="CLU_033265_0_0_1"/>
<reference evidence="6" key="2">
    <citation type="submission" date="2015-01" db="EMBL/GenBank/DDBJ databases">
        <title>Evolutionary Origins and Diversification of the Mycorrhizal Mutualists.</title>
        <authorList>
            <consortium name="DOE Joint Genome Institute"/>
            <consortium name="Mycorrhizal Genomics Consortium"/>
            <person name="Kohler A."/>
            <person name="Kuo A."/>
            <person name="Nagy L.G."/>
            <person name="Floudas D."/>
            <person name="Copeland A."/>
            <person name="Barry K.W."/>
            <person name="Cichocki N."/>
            <person name="Veneault-Fourrey C."/>
            <person name="LaButti K."/>
            <person name="Lindquist E.A."/>
            <person name="Lipzen A."/>
            <person name="Lundell T."/>
            <person name="Morin E."/>
            <person name="Murat C."/>
            <person name="Riley R."/>
            <person name="Ohm R."/>
            <person name="Sun H."/>
            <person name="Tunlid A."/>
            <person name="Henrissat B."/>
            <person name="Grigoriev I.V."/>
            <person name="Hibbett D.S."/>
            <person name="Martin F."/>
        </authorList>
    </citation>
    <scope>NUCLEOTIDE SEQUENCE [LARGE SCALE GENOMIC DNA]</scope>
    <source>
        <strain evidence="6">F 1598</strain>
    </source>
</reference>
<evidence type="ECO:0000259" key="4">
    <source>
        <dbReference type="PROSITE" id="PS51015"/>
    </source>
</evidence>
<feature type="domain" description="YDG" evidence="4">
    <location>
        <begin position="128"/>
        <end position="283"/>
    </location>
</feature>
<proteinExistence type="predicted"/>
<dbReference type="InterPro" id="IPR036987">
    <property type="entry name" value="SRA-YDG_sf"/>
</dbReference>
<dbReference type="Proteomes" id="UP000054166">
    <property type="component" value="Unassembled WGS sequence"/>
</dbReference>
<evidence type="ECO:0000313" key="5">
    <source>
        <dbReference type="EMBL" id="KIM85290.1"/>
    </source>
</evidence>
<dbReference type="InterPro" id="IPR045134">
    <property type="entry name" value="UHRF1/2-like"/>
</dbReference>
<dbReference type="GO" id="GO:0061630">
    <property type="term" value="F:ubiquitin protein ligase activity"/>
    <property type="evidence" value="ECO:0007669"/>
    <property type="project" value="TreeGrafter"/>
</dbReference>
<keyword evidence="1 2" id="KW-0539">Nucleus</keyword>
<feature type="region of interest" description="Disordered" evidence="3">
    <location>
        <begin position="29"/>
        <end position="89"/>
    </location>
</feature>
<protein>
    <recommendedName>
        <fullName evidence="4">YDG domain-containing protein</fullName>
    </recommendedName>
</protein>
<evidence type="ECO:0000256" key="2">
    <source>
        <dbReference type="PROSITE-ProRule" id="PRU00358"/>
    </source>
</evidence>
<dbReference type="GO" id="GO:0005634">
    <property type="term" value="C:nucleus"/>
    <property type="evidence" value="ECO:0007669"/>
    <property type="project" value="UniProtKB-SubCell"/>
</dbReference>
<keyword evidence="6" id="KW-1185">Reference proteome</keyword>
<dbReference type="InterPro" id="IPR003105">
    <property type="entry name" value="SRA_YDG"/>
</dbReference>
<dbReference type="PROSITE" id="PS51015">
    <property type="entry name" value="YDG"/>
    <property type="match status" value="1"/>
</dbReference>
<reference evidence="5 6" key="1">
    <citation type="submission" date="2014-04" db="EMBL/GenBank/DDBJ databases">
        <authorList>
            <consortium name="DOE Joint Genome Institute"/>
            <person name="Kuo A."/>
            <person name="Tarkka M."/>
            <person name="Buscot F."/>
            <person name="Kohler A."/>
            <person name="Nagy L.G."/>
            <person name="Floudas D."/>
            <person name="Copeland A."/>
            <person name="Barry K.W."/>
            <person name="Cichocki N."/>
            <person name="Veneault-Fourrey C."/>
            <person name="LaButti K."/>
            <person name="Lindquist E.A."/>
            <person name="Lipzen A."/>
            <person name="Lundell T."/>
            <person name="Morin E."/>
            <person name="Murat C."/>
            <person name="Sun H."/>
            <person name="Tunlid A."/>
            <person name="Henrissat B."/>
            <person name="Grigoriev I.V."/>
            <person name="Hibbett D.S."/>
            <person name="Martin F."/>
            <person name="Nordberg H.P."/>
            <person name="Cantor M.N."/>
            <person name="Hua S.X."/>
        </authorList>
    </citation>
    <scope>NUCLEOTIDE SEQUENCE [LARGE SCALE GENOMIC DNA]</scope>
    <source>
        <strain evidence="5 6">F 1598</strain>
    </source>
</reference>
<dbReference type="OrthoDB" id="2270193at2759"/>
<evidence type="ECO:0000313" key="6">
    <source>
        <dbReference type="Proteomes" id="UP000054166"/>
    </source>
</evidence>
<feature type="compositionally biased region" description="Acidic residues" evidence="3">
    <location>
        <begin position="313"/>
        <end position="355"/>
    </location>
</feature>
<accession>A0A0C3FMH3</accession>
<dbReference type="InterPro" id="IPR015947">
    <property type="entry name" value="PUA-like_sf"/>
</dbReference>
<evidence type="ECO:0000256" key="3">
    <source>
        <dbReference type="SAM" id="MobiDB-lite"/>
    </source>
</evidence>
<comment type="subcellular location">
    <subcellularLocation>
        <location evidence="2">Nucleus</location>
    </subcellularLocation>
</comment>
<name>A0A0C3FMH3_PILCF</name>
<dbReference type="InParanoid" id="A0A0C3FMH3"/>
<dbReference type="PANTHER" id="PTHR14140:SF27">
    <property type="entry name" value="OS04G0289800 PROTEIN"/>
    <property type="match status" value="1"/>
</dbReference>
<feature type="compositionally biased region" description="Basic residues" evidence="3">
    <location>
        <begin position="38"/>
        <end position="48"/>
    </location>
</feature>
<dbReference type="GO" id="GO:0016567">
    <property type="term" value="P:protein ubiquitination"/>
    <property type="evidence" value="ECO:0007669"/>
    <property type="project" value="TreeGrafter"/>
</dbReference>
<dbReference type="PANTHER" id="PTHR14140">
    <property type="entry name" value="E3 UBIQUITIN-PROTEIN LIGASE UHRF-RELATED"/>
    <property type="match status" value="1"/>
</dbReference>
<dbReference type="SUPFAM" id="SSF88697">
    <property type="entry name" value="PUA domain-like"/>
    <property type="match status" value="1"/>
</dbReference>
<dbReference type="Pfam" id="PF02182">
    <property type="entry name" value="SAD_SRA"/>
    <property type="match status" value="1"/>
</dbReference>
<sequence length="355" mass="38497">MPKLSQYEIEREENIKRNSALLDALGIQKVHPKEVPKPKKAVPPKKRKAEVDENNDASAGSPPKIARTTSSDQPLSGARRSARNAGKKVDYKAEQIRVIPVPISTRNKAGNAGPLGSGASGRKIVKFGSIPDIEVGTWWQTREDCSNDSIHAPWVGGISGSKHKGAYSIALSGGYDDDVDLGYGFTFTGAGGRDLKGTKTKPKNLRTAPQSCDQTFENNGNAALKKSSETGKPVRVIRGFKNKSEFAPSEGYRYDGLYTVEKAWMEKGLNPGGFLVCKFAFKRIADQPPLPVRDLDAEAAVKNQAKDGGNDAQNDEESDEDEDEDEDEDDDEDEDADADGEAEAEIEGEEPEEQG</sequence>